<dbReference type="InterPro" id="IPR015019">
    <property type="entry name" value="LAMTOR3"/>
</dbReference>
<dbReference type="STRING" id="403673.A0A177WRC2"/>
<evidence type="ECO:0000313" key="3">
    <source>
        <dbReference type="Proteomes" id="UP000077115"/>
    </source>
</evidence>
<name>A0A177WRC2_BATDL</name>
<evidence type="ECO:0000313" key="2">
    <source>
        <dbReference type="EMBL" id="OAJ42677.1"/>
    </source>
</evidence>
<proteinExistence type="inferred from homology"/>
<dbReference type="Pfam" id="PF08923">
    <property type="entry name" value="MAPKK1_Int"/>
    <property type="match status" value="1"/>
</dbReference>
<sequence length="127" mass="14025">MHISKMEEELKILLNNSMEDILAIVICDKDGVILLKATRPNFPEHALEPAFTASFILTSDQMMKAGFGKTTQIISASGQYCTIQWGVASLFLTLFATQNANMGMMIDIGKDLHSYVQNVSDSCDSCR</sequence>
<reference evidence="2 3" key="2">
    <citation type="submission" date="2016-05" db="EMBL/GenBank/DDBJ databases">
        <title>Lineage-specific infection strategies underlie the spectrum of fungal disease in amphibians.</title>
        <authorList>
            <person name="Cuomo C.A."/>
            <person name="Farrer R.A."/>
            <person name="James T."/>
            <person name="Longcore J."/>
            <person name="Birren B."/>
        </authorList>
    </citation>
    <scope>NUCLEOTIDE SEQUENCE [LARGE SCALE GENOMIC DNA]</scope>
    <source>
        <strain evidence="2 3">JEL423</strain>
    </source>
</reference>
<gene>
    <name evidence="2" type="ORF">BDEG_26101</name>
</gene>
<dbReference type="PANTHER" id="PTHR13378">
    <property type="entry name" value="REGULATOR COMPLEX PROTEIN LAMTOR3"/>
    <property type="match status" value="1"/>
</dbReference>
<dbReference type="Proteomes" id="UP000077115">
    <property type="component" value="Unassembled WGS sequence"/>
</dbReference>
<dbReference type="Gene3D" id="3.30.450.30">
    <property type="entry name" value="Dynein light chain 2a, cytoplasmic"/>
    <property type="match status" value="1"/>
</dbReference>
<dbReference type="GO" id="GO:0032008">
    <property type="term" value="P:positive regulation of TOR signaling"/>
    <property type="evidence" value="ECO:0007669"/>
    <property type="project" value="TreeGrafter"/>
</dbReference>
<accession>A0A177WRC2</accession>
<organism evidence="2 3">
    <name type="scientific">Batrachochytrium dendrobatidis (strain JEL423)</name>
    <dbReference type="NCBI Taxonomy" id="403673"/>
    <lineage>
        <taxon>Eukaryota</taxon>
        <taxon>Fungi</taxon>
        <taxon>Fungi incertae sedis</taxon>
        <taxon>Chytridiomycota</taxon>
        <taxon>Chytridiomycota incertae sedis</taxon>
        <taxon>Chytridiomycetes</taxon>
        <taxon>Rhizophydiales</taxon>
        <taxon>Rhizophydiales incertae sedis</taxon>
        <taxon>Batrachochytrium</taxon>
    </lineage>
</organism>
<protein>
    <recommendedName>
        <fullName evidence="4">Roadblock/LAMTOR2 domain-containing protein</fullName>
    </recommendedName>
</protein>
<dbReference type="EMBL" id="DS022308">
    <property type="protein sequence ID" value="OAJ42677.1"/>
    <property type="molecule type" value="Genomic_DNA"/>
</dbReference>
<dbReference type="SUPFAM" id="SSF103196">
    <property type="entry name" value="Roadblock/LC7 domain"/>
    <property type="match status" value="1"/>
</dbReference>
<reference evidence="2 3" key="1">
    <citation type="submission" date="2006-10" db="EMBL/GenBank/DDBJ databases">
        <title>The Genome Sequence of Batrachochytrium dendrobatidis JEL423.</title>
        <authorList>
            <consortium name="The Broad Institute Genome Sequencing Platform"/>
            <person name="Birren B."/>
            <person name="Lander E."/>
            <person name="Galagan J."/>
            <person name="Cuomo C."/>
            <person name="Devon K."/>
            <person name="Jaffe D."/>
            <person name="Butler J."/>
            <person name="Alvarez P."/>
            <person name="Gnerre S."/>
            <person name="Grabherr M."/>
            <person name="Kleber M."/>
            <person name="Mauceli E."/>
            <person name="Brockman W."/>
            <person name="Young S."/>
            <person name="LaButti K."/>
            <person name="Sykes S."/>
            <person name="DeCaprio D."/>
            <person name="Crawford M."/>
            <person name="Koehrsen M."/>
            <person name="Engels R."/>
            <person name="Montgomery P."/>
            <person name="Pearson M."/>
            <person name="Howarth C."/>
            <person name="Larson L."/>
            <person name="White J."/>
            <person name="O'Leary S."/>
            <person name="Kodira C."/>
            <person name="Zeng Q."/>
            <person name="Yandava C."/>
            <person name="Alvarado L."/>
            <person name="Longcore J."/>
            <person name="James T."/>
        </authorList>
    </citation>
    <scope>NUCLEOTIDE SEQUENCE [LARGE SCALE GENOMIC DNA]</scope>
    <source>
        <strain evidence="2 3">JEL423</strain>
    </source>
</reference>
<dbReference type="GO" id="GO:0071230">
    <property type="term" value="P:cellular response to amino acid stimulus"/>
    <property type="evidence" value="ECO:0007669"/>
    <property type="project" value="TreeGrafter"/>
</dbReference>
<dbReference type="GO" id="GO:0071986">
    <property type="term" value="C:Ragulator complex"/>
    <property type="evidence" value="ECO:0007669"/>
    <property type="project" value="TreeGrafter"/>
</dbReference>
<dbReference type="AlphaFoldDB" id="A0A177WRC2"/>
<dbReference type="SMART" id="SM01278">
    <property type="entry name" value="MAPKK1_Int"/>
    <property type="match status" value="1"/>
</dbReference>
<comment type="similarity">
    <text evidence="1">Belongs to the LAMTOR3 family.</text>
</comment>
<dbReference type="OrthoDB" id="343907at2759"/>
<dbReference type="VEuPathDB" id="FungiDB:BDEG_26101"/>
<evidence type="ECO:0000256" key="1">
    <source>
        <dbReference type="ARBA" id="ARBA00005356"/>
    </source>
</evidence>
<dbReference type="PANTHER" id="PTHR13378:SF1">
    <property type="entry name" value="RAGULATOR COMPLEX PROTEIN LAMTOR3"/>
    <property type="match status" value="1"/>
</dbReference>
<evidence type="ECO:0008006" key="4">
    <source>
        <dbReference type="Google" id="ProtNLM"/>
    </source>
</evidence>